<accession>A0A8T3AMG8</accession>
<sequence length="89" mass="10279">MDLKKKRNFTRKKTTKPAIRDGTAPEDATETTRPEASKLDFPCPMNNSSIQSNQKQKVNRIEDREMNRAADESRFMGQFERKKEADSVT</sequence>
<evidence type="ECO:0000256" key="1">
    <source>
        <dbReference type="SAM" id="MobiDB-lite"/>
    </source>
</evidence>
<organism evidence="2 3">
    <name type="scientific">Dendrobium nobile</name>
    <name type="common">Orchid</name>
    <dbReference type="NCBI Taxonomy" id="94219"/>
    <lineage>
        <taxon>Eukaryota</taxon>
        <taxon>Viridiplantae</taxon>
        <taxon>Streptophyta</taxon>
        <taxon>Embryophyta</taxon>
        <taxon>Tracheophyta</taxon>
        <taxon>Spermatophyta</taxon>
        <taxon>Magnoliopsida</taxon>
        <taxon>Liliopsida</taxon>
        <taxon>Asparagales</taxon>
        <taxon>Orchidaceae</taxon>
        <taxon>Epidendroideae</taxon>
        <taxon>Malaxideae</taxon>
        <taxon>Dendrobiinae</taxon>
        <taxon>Dendrobium</taxon>
    </lineage>
</organism>
<dbReference type="EMBL" id="JAGYWB010000015">
    <property type="protein sequence ID" value="KAI0497746.1"/>
    <property type="molecule type" value="Genomic_DNA"/>
</dbReference>
<dbReference type="Proteomes" id="UP000829196">
    <property type="component" value="Unassembled WGS sequence"/>
</dbReference>
<gene>
    <name evidence="2" type="ORF">KFK09_020981</name>
</gene>
<feature type="compositionally biased region" description="Polar residues" evidence="1">
    <location>
        <begin position="45"/>
        <end position="56"/>
    </location>
</feature>
<keyword evidence="3" id="KW-1185">Reference proteome</keyword>
<reference evidence="2" key="1">
    <citation type="journal article" date="2022" name="Front. Genet.">
        <title>Chromosome-Scale Assembly of the Dendrobium nobile Genome Provides Insights Into the Molecular Mechanism of the Biosynthesis of the Medicinal Active Ingredient of Dendrobium.</title>
        <authorList>
            <person name="Xu Q."/>
            <person name="Niu S.-C."/>
            <person name="Li K.-L."/>
            <person name="Zheng P.-J."/>
            <person name="Zhang X.-J."/>
            <person name="Jia Y."/>
            <person name="Liu Y."/>
            <person name="Niu Y.-X."/>
            <person name="Yu L.-H."/>
            <person name="Chen D.-F."/>
            <person name="Zhang G.-Q."/>
        </authorList>
    </citation>
    <scope>NUCLEOTIDE SEQUENCE</scope>
    <source>
        <tissue evidence="2">Leaf</tissue>
    </source>
</reference>
<evidence type="ECO:0000313" key="2">
    <source>
        <dbReference type="EMBL" id="KAI0497746.1"/>
    </source>
</evidence>
<name>A0A8T3AMG8_DENNO</name>
<feature type="region of interest" description="Disordered" evidence="1">
    <location>
        <begin position="1"/>
        <end position="89"/>
    </location>
</feature>
<feature type="compositionally biased region" description="Basic and acidic residues" evidence="1">
    <location>
        <begin position="59"/>
        <end position="89"/>
    </location>
</feature>
<feature type="compositionally biased region" description="Basic residues" evidence="1">
    <location>
        <begin position="1"/>
        <end position="15"/>
    </location>
</feature>
<dbReference type="AlphaFoldDB" id="A0A8T3AMG8"/>
<protein>
    <submittedName>
        <fullName evidence="2">Uncharacterized protein</fullName>
    </submittedName>
</protein>
<comment type="caution">
    <text evidence="2">The sequence shown here is derived from an EMBL/GenBank/DDBJ whole genome shotgun (WGS) entry which is preliminary data.</text>
</comment>
<evidence type="ECO:0000313" key="3">
    <source>
        <dbReference type="Proteomes" id="UP000829196"/>
    </source>
</evidence>
<proteinExistence type="predicted"/>